<gene>
    <name evidence="1" type="ORF">C7959_12938</name>
</gene>
<evidence type="ECO:0000313" key="1">
    <source>
        <dbReference type="EMBL" id="TDX48377.1"/>
    </source>
</evidence>
<dbReference type="SUPFAM" id="SSF103642">
    <property type="entry name" value="Sec-C motif"/>
    <property type="match status" value="1"/>
</dbReference>
<reference evidence="1 2" key="1">
    <citation type="submission" date="2019-03" db="EMBL/GenBank/DDBJ databases">
        <title>Subsurface microbial communities from deep shales in Ohio and West Virginia, USA.</title>
        <authorList>
            <person name="Wrighton K."/>
        </authorList>
    </citation>
    <scope>NUCLEOTIDE SEQUENCE [LARGE SCALE GENOMIC DNA]</scope>
    <source>
        <strain evidence="1 2">MSL 6dP</strain>
    </source>
</reference>
<name>A0A4R8H1T8_9FIRM</name>
<accession>A0A4R8H1T8</accession>
<evidence type="ECO:0000313" key="2">
    <source>
        <dbReference type="Proteomes" id="UP000295832"/>
    </source>
</evidence>
<dbReference type="Proteomes" id="UP000295832">
    <property type="component" value="Unassembled WGS sequence"/>
</dbReference>
<proteinExistence type="predicted"/>
<keyword evidence="2" id="KW-1185">Reference proteome</keyword>
<comment type="caution">
    <text evidence="1">The sequence shown here is derived from an EMBL/GenBank/DDBJ whole genome shotgun (WGS) entry which is preliminary data.</text>
</comment>
<sequence length="215" mass="24606">MSKKIGRNDRCPCGSGRKYKKCCINKFVTNKFIQWEINARDILISEPKNDDIVKIFFNVLDIIDRRDWKGACHATCAVLYVLFSEIGLKPTLCLGEVKYSNIVFDHSWIEISNNVYDAAIFKTIHGDMLFSPIINGVSVDTKQPPKAEYGIVSGQAISAYAKKIKNTSFEKYMSNYPERKNGLWDFVKIIAKKISLDVNIQELKSKYSNVKWSDK</sequence>
<organism evidence="1 2">
    <name type="scientific">Orenia marismortui</name>
    <dbReference type="NCBI Taxonomy" id="46469"/>
    <lineage>
        <taxon>Bacteria</taxon>
        <taxon>Bacillati</taxon>
        <taxon>Bacillota</taxon>
        <taxon>Clostridia</taxon>
        <taxon>Halanaerobiales</taxon>
        <taxon>Halobacteroidaceae</taxon>
        <taxon>Orenia</taxon>
    </lineage>
</organism>
<dbReference type="AlphaFoldDB" id="A0A4R8H1T8"/>
<dbReference type="Gene3D" id="3.10.450.50">
    <property type="match status" value="1"/>
</dbReference>
<dbReference type="RefSeq" id="WP_089750511.1">
    <property type="nucleotide sequence ID" value="NZ_SOEG01000029.1"/>
</dbReference>
<dbReference type="InterPro" id="IPR004027">
    <property type="entry name" value="SEC_C_motif"/>
</dbReference>
<dbReference type="EMBL" id="SOEG01000029">
    <property type="protein sequence ID" value="TDX48377.1"/>
    <property type="molecule type" value="Genomic_DNA"/>
</dbReference>
<protein>
    <submittedName>
        <fullName evidence="1">SEC-C motif-containing protein</fullName>
    </submittedName>
</protein>
<dbReference type="Pfam" id="PF02810">
    <property type="entry name" value="SEC-C"/>
    <property type="match status" value="1"/>
</dbReference>